<keyword evidence="1" id="KW-1133">Transmembrane helix</keyword>
<dbReference type="InterPro" id="IPR021517">
    <property type="entry name" value="DUF3180"/>
</dbReference>
<keyword evidence="3" id="KW-1185">Reference proteome</keyword>
<dbReference type="Pfam" id="PF11377">
    <property type="entry name" value="DUF3180"/>
    <property type="match status" value="1"/>
</dbReference>
<feature type="transmembrane region" description="Helical" evidence="1">
    <location>
        <begin position="119"/>
        <end position="139"/>
    </location>
</feature>
<feature type="transmembrane region" description="Helical" evidence="1">
    <location>
        <begin position="84"/>
        <end position="107"/>
    </location>
</feature>
<reference evidence="2 3" key="1">
    <citation type="journal article" date="2019" name="Int. J. Syst. Evol. Microbiol.">
        <title>The Global Catalogue of Microorganisms (GCM) 10K type strain sequencing project: providing services to taxonomists for standard genome sequencing and annotation.</title>
        <authorList>
            <consortium name="The Broad Institute Genomics Platform"/>
            <consortium name="The Broad Institute Genome Sequencing Center for Infectious Disease"/>
            <person name="Wu L."/>
            <person name="Ma J."/>
        </authorList>
    </citation>
    <scope>NUCLEOTIDE SEQUENCE [LARGE SCALE GENOMIC DNA]</scope>
    <source>
        <strain evidence="2 3">JCM 15749</strain>
    </source>
</reference>
<organism evidence="2 3">
    <name type="scientific">Aeromicrobium halocynthiae</name>
    <dbReference type="NCBI Taxonomy" id="560557"/>
    <lineage>
        <taxon>Bacteria</taxon>
        <taxon>Bacillati</taxon>
        <taxon>Actinomycetota</taxon>
        <taxon>Actinomycetes</taxon>
        <taxon>Propionibacteriales</taxon>
        <taxon>Nocardioidaceae</taxon>
        <taxon>Aeromicrobium</taxon>
    </lineage>
</organism>
<dbReference type="EMBL" id="BAAAPY010000003">
    <property type="protein sequence ID" value="GAA2075857.1"/>
    <property type="molecule type" value="Genomic_DNA"/>
</dbReference>
<dbReference type="Proteomes" id="UP001501480">
    <property type="component" value="Unassembled WGS sequence"/>
</dbReference>
<proteinExistence type="predicted"/>
<comment type="caution">
    <text evidence="2">The sequence shown here is derived from an EMBL/GenBank/DDBJ whole genome shotgun (WGS) entry which is preliminary data.</text>
</comment>
<accession>A0ABN2VXP9</accession>
<dbReference type="RefSeq" id="WP_344326266.1">
    <property type="nucleotide sequence ID" value="NZ_BAAAPY010000003.1"/>
</dbReference>
<evidence type="ECO:0000256" key="1">
    <source>
        <dbReference type="SAM" id="Phobius"/>
    </source>
</evidence>
<keyword evidence="1" id="KW-0812">Transmembrane</keyword>
<gene>
    <name evidence="2" type="ORF">GCM10009821_13810</name>
</gene>
<protein>
    <recommendedName>
        <fullName evidence="4">DUF3180 domain-containing protein</fullName>
    </recommendedName>
</protein>
<evidence type="ECO:0008006" key="4">
    <source>
        <dbReference type="Google" id="ProtNLM"/>
    </source>
</evidence>
<keyword evidence="1" id="KW-0472">Membrane</keyword>
<evidence type="ECO:0000313" key="3">
    <source>
        <dbReference type="Proteomes" id="UP001501480"/>
    </source>
</evidence>
<evidence type="ECO:0000313" key="2">
    <source>
        <dbReference type="EMBL" id="GAA2075857.1"/>
    </source>
</evidence>
<feature type="transmembrane region" description="Helical" evidence="1">
    <location>
        <begin position="42"/>
        <end position="63"/>
    </location>
</feature>
<name>A0ABN2VXP9_9ACTN</name>
<sequence>MRPVRPTPALHVAVAVAIGLVLGTSVPELARRMGEVPPRPGWVAPLVLAALAFGLASTARGTWRSLRDDHRKMHSELGLRLLALAKASAMVGAVFAGGYLGYALMYLDSLETGLGRARVIESGLATVAAGAVVAAALWLERTLRLPEDDDEPPAGVETSS</sequence>